<dbReference type="OrthoDB" id="5511609at2"/>
<reference evidence="6 7" key="1">
    <citation type="submission" date="2019-05" db="EMBL/GenBank/DDBJ databases">
        <title>The Complete Genome Sequence of the n-alkane-degrading Desulfoglaeba alkanexedens ALDC reveals multiple alkylsuccinate synthase gene clusters.</title>
        <authorList>
            <person name="Callaghan A.V."/>
            <person name="Davidova I.A."/>
            <person name="Duncan K.E."/>
            <person name="Morris B."/>
            <person name="McInerney M.J."/>
        </authorList>
    </citation>
    <scope>NUCLEOTIDE SEQUENCE [LARGE SCALE GENOMIC DNA]</scope>
    <source>
        <strain evidence="6 7">ALDC</strain>
    </source>
</reference>
<sequence length="222" mass="24599">MTPQSNMDEALLMSRKETILKAATALFARKGFSATPTSAIAKEAGVAEGLIFHYFKSKVGILLCILEDVTERYLSGCRARLENCRTGLDAVKALIGFHFEFSAKNTDALVVLIRDVPSSLYRNSATPDQDAAYGLPRSLCIWEKCLERGRRDGSLRRDLSPRETAFIIQGMLIGISRLILLTSLEVPCLSMQATDFCVRALRPRGENEQTISKQENGKGYCK</sequence>
<evidence type="ECO:0000256" key="2">
    <source>
        <dbReference type="ARBA" id="ARBA00023125"/>
    </source>
</evidence>
<dbReference type="PRINTS" id="PR00455">
    <property type="entry name" value="HTHTETR"/>
</dbReference>
<dbReference type="Gene3D" id="1.10.357.10">
    <property type="entry name" value="Tetracycline Repressor, domain 2"/>
    <property type="match status" value="1"/>
</dbReference>
<protein>
    <submittedName>
        <fullName evidence="6">TetR/AcrR family transcriptional regulator</fullName>
    </submittedName>
</protein>
<dbReference type="PANTHER" id="PTHR30055:SF234">
    <property type="entry name" value="HTH-TYPE TRANSCRIPTIONAL REGULATOR BETI"/>
    <property type="match status" value="1"/>
</dbReference>
<keyword evidence="2 4" id="KW-0238">DNA-binding</keyword>
<gene>
    <name evidence="6" type="ORF">FDQ92_06640</name>
</gene>
<dbReference type="GO" id="GO:0003700">
    <property type="term" value="F:DNA-binding transcription factor activity"/>
    <property type="evidence" value="ECO:0007669"/>
    <property type="project" value="TreeGrafter"/>
</dbReference>
<dbReference type="InterPro" id="IPR001647">
    <property type="entry name" value="HTH_TetR"/>
</dbReference>
<evidence type="ECO:0000256" key="4">
    <source>
        <dbReference type="PROSITE-ProRule" id="PRU00335"/>
    </source>
</evidence>
<dbReference type="InterPro" id="IPR050109">
    <property type="entry name" value="HTH-type_TetR-like_transc_reg"/>
</dbReference>
<dbReference type="InterPro" id="IPR009057">
    <property type="entry name" value="Homeodomain-like_sf"/>
</dbReference>
<keyword evidence="3" id="KW-0804">Transcription</keyword>
<dbReference type="InterPro" id="IPR036271">
    <property type="entry name" value="Tet_transcr_reg_TetR-rel_C_sf"/>
</dbReference>
<dbReference type="KEGG" id="dax:FDQ92_06640"/>
<dbReference type="SUPFAM" id="SSF48498">
    <property type="entry name" value="Tetracyclin repressor-like, C-terminal domain"/>
    <property type="match status" value="1"/>
</dbReference>
<dbReference type="GO" id="GO:0000976">
    <property type="term" value="F:transcription cis-regulatory region binding"/>
    <property type="evidence" value="ECO:0007669"/>
    <property type="project" value="TreeGrafter"/>
</dbReference>
<dbReference type="Pfam" id="PF00440">
    <property type="entry name" value="TetR_N"/>
    <property type="match status" value="1"/>
</dbReference>
<feature type="domain" description="HTH tetR-type" evidence="5">
    <location>
        <begin position="13"/>
        <end position="73"/>
    </location>
</feature>
<accession>A0A4P8L546</accession>
<keyword evidence="1" id="KW-0805">Transcription regulation</keyword>
<name>A0A4P8L546_9BACT</name>
<dbReference type="Gene3D" id="1.10.10.60">
    <property type="entry name" value="Homeodomain-like"/>
    <property type="match status" value="1"/>
</dbReference>
<evidence type="ECO:0000259" key="5">
    <source>
        <dbReference type="PROSITE" id="PS50977"/>
    </source>
</evidence>
<keyword evidence="7" id="KW-1185">Reference proteome</keyword>
<dbReference type="PANTHER" id="PTHR30055">
    <property type="entry name" value="HTH-TYPE TRANSCRIPTIONAL REGULATOR RUTR"/>
    <property type="match status" value="1"/>
</dbReference>
<evidence type="ECO:0000313" key="7">
    <source>
        <dbReference type="Proteomes" id="UP000298602"/>
    </source>
</evidence>
<dbReference type="PROSITE" id="PS50977">
    <property type="entry name" value="HTH_TETR_2"/>
    <property type="match status" value="1"/>
</dbReference>
<dbReference type="AlphaFoldDB" id="A0A4P8L546"/>
<evidence type="ECO:0000256" key="3">
    <source>
        <dbReference type="ARBA" id="ARBA00023163"/>
    </source>
</evidence>
<dbReference type="EMBL" id="CP040098">
    <property type="protein sequence ID" value="QCQ21882.1"/>
    <property type="molecule type" value="Genomic_DNA"/>
</dbReference>
<evidence type="ECO:0000313" key="6">
    <source>
        <dbReference type="EMBL" id="QCQ21882.1"/>
    </source>
</evidence>
<dbReference type="Proteomes" id="UP000298602">
    <property type="component" value="Chromosome"/>
</dbReference>
<organism evidence="6 7">
    <name type="scientific">Desulfoglaeba alkanexedens ALDC</name>
    <dbReference type="NCBI Taxonomy" id="980445"/>
    <lineage>
        <taxon>Bacteria</taxon>
        <taxon>Pseudomonadati</taxon>
        <taxon>Thermodesulfobacteriota</taxon>
        <taxon>Syntrophobacteria</taxon>
        <taxon>Syntrophobacterales</taxon>
        <taxon>Syntrophobacteraceae</taxon>
        <taxon>Desulfoglaeba</taxon>
    </lineage>
</organism>
<proteinExistence type="predicted"/>
<feature type="DNA-binding region" description="H-T-H motif" evidence="4">
    <location>
        <begin position="36"/>
        <end position="55"/>
    </location>
</feature>
<dbReference type="SUPFAM" id="SSF46689">
    <property type="entry name" value="Homeodomain-like"/>
    <property type="match status" value="1"/>
</dbReference>
<evidence type="ECO:0000256" key="1">
    <source>
        <dbReference type="ARBA" id="ARBA00023015"/>
    </source>
</evidence>
<reference evidence="6 7" key="2">
    <citation type="submission" date="2019-05" db="EMBL/GenBank/DDBJ databases">
        <authorList>
            <person name="Suflita J.M."/>
            <person name="Marks C.R."/>
        </authorList>
    </citation>
    <scope>NUCLEOTIDE SEQUENCE [LARGE SCALE GENOMIC DNA]</scope>
    <source>
        <strain evidence="6 7">ALDC</strain>
    </source>
</reference>